<dbReference type="Proteomes" id="UP000240989">
    <property type="component" value="Unassembled WGS sequence"/>
</dbReference>
<keyword evidence="2 12" id="KW-0547">Nucleotide-binding</keyword>
<evidence type="ECO:0000256" key="8">
    <source>
        <dbReference type="ARBA" id="ARBA00034617"/>
    </source>
</evidence>
<sequence length="644" mass="73817">MGLTTQQKRVVDSQQNCECVALPGSGKSHTVVQYIKEKINENPFNKLLAISFTRKAAQELRDRIGSELGKNSEAMKRIGISTFDAVFIKQIKQALGVKTLRLMNNGERRNLIFRAIKASGYSMKVDDVILDIDEFGGYISIPRSLVEAKKESFEIFTKYTELRKQKKMWDFPSVSVAVVSAQKNGTISLLPITHLVIDEFQDTNDIQFQWVEAYSANENIKVLTVGDDDQSVYSWRQSLGYVNFLRFKEVFKPETHVLDICFRCKPVILHCARSLIEFNSDRVPKTMKSIYEEGGTVQTWLVNEPKKGSKDYSLGQNESEVVLKRLKQCFLPSDPNFDENAPKFWAVLARTNRELWKLAAQLEALGIEYRTKPSESILCSQGADMVNKIMFTVVHEKKTWMADILSWFGCTEDEINASRSAGGLSARYSLANYVLNKEEPETQEEKVFYYINMVIKHQPNLEQGLKIINDLLYERTDYLKLKERDVSSLKMIIDIFKTTGDELSFMESARNFLKMVQKSNKKENETEEFCEGVDLMTLHSSKGLQWDGVWLIGFSDKVFPSEPEKGVNPKKALEILEEERRLAYVGMTRAKSELHISSNNKLSRFIHEMGDYLHTLNANVKYEVFNKVSLDGKESNYAPKVKNY</sequence>
<comment type="catalytic activity">
    <reaction evidence="8">
        <text>Couples ATP hydrolysis with the unwinding of duplex DNA by translocating in the 3'-5' direction.</text>
        <dbReference type="EC" id="5.6.2.4"/>
    </reaction>
</comment>
<feature type="domain" description="UvrD-like helicase ATP-binding" evidence="13">
    <location>
        <begin position="1"/>
        <end position="265"/>
    </location>
</feature>
<evidence type="ECO:0000256" key="3">
    <source>
        <dbReference type="ARBA" id="ARBA00022801"/>
    </source>
</evidence>
<dbReference type="InterPro" id="IPR014016">
    <property type="entry name" value="UvrD-like_ATP-bd"/>
</dbReference>
<feature type="domain" description="UvrD-like helicase C-terminal" evidence="14">
    <location>
        <begin position="266"/>
        <end position="543"/>
    </location>
</feature>
<dbReference type="CDD" id="cd17932">
    <property type="entry name" value="DEXQc_UvrD"/>
    <property type="match status" value="1"/>
</dbReference>
<evidence type="ECO:0000256" key="11">
    <source>
        <dbReference type="ARBA" id="ARBA00048988"/>
    </source>
</evidence>
<evidence type="ECO:0000256" key="1">
    <source>
        <dbReference type="ARBA" id="ARBA00009922"/>
    </source>
</evidence>
<dbReference type="Gene3D" id="3.40.50.300">
    <property type="entry name" value="P-loop containing nucleotide triphosphate hydrolases"/>
    <property type="match status" value="2"/>
</dbReference>
<dbReference type="EMBL" id="PYOU01000032">
    <property type="protein sequence ID" value="PSX01651.1"/>
    <property type="molecule type" value="Genomic_DNA"/>
</dbReference>
<dbReference type="RefSeq" id="WP_045152776.1">
    <property type="nucleotide sequence ID" value="NZ_JZSW01000007.1"/>
</dbReference>
<dbReference type="PROSITE" id="PS51217">
    <property type="entry name" value="UVRD_HELICASE_CTER"/>
    <property type="match status" value="1"/>
</dbReference>
<keyword evidence="16" id="KW-1185">Reference proteome</keyword>
<dbReference type="PANTHER" id="PTHR11070">
    <property type="entry name" value="UVRD / RECB / PCRA DNA HELICASE FAMILY MEMBER"/>
    <property type="match status" value="1"/>
</dbReference>
<dbReference type="Gene3D" id="1.10.486.10">
    <property type="entry name" value="PCRA, domain 4"/>
    <property type="match status" value="1"/>
</dbReference>
<evidence type="ECO:0000256" key="6">
    <source>
        <dbReference type="ARBA" id="ARBA00023125"/>
    </source>
</evidence>
<evidence type="ECO:0000256" key="7">
    <source>
        <dbReference type="ARBA" id="ARBA00023235"/>
    </source>
</evidence>
<dbReference type="PROSITE" id="PS51198">
    <property type="entry name" value="UVRD_HELICASE_ATP_BIND"/>
    <property type="match status" value="1"/>
</dbReference>
<dbReference type="InterPro" id="IPR027417">
    <property type="entry name" value="P-loop_NTPase"/>
</dbReference>
<dbReference type="SUPFAM" id="SSF52540">
    <property type="entry name" value="P-loop containing nucleoside triphosphate hydrolases"/>
    <property type="match status" value="1"/>
</dbReference>
<evidence type="ECO:0000259" key="14">
    <source>
        <dbReference type="PROSITE" id="PS51217"/>
    </source>
</evidence>
<accession>A0ABX5GYR3</accession>
<dbReference type="Pfam" id="PF13361">
    <property type="entry name" value="UvrD_C"/>
    <property type="match status" value="1"/>
</dbReference>
<keyword evidence="3 12" id="KW-0378">Hydrolase</keyword>
<dbReference type="InterPro" id="IPR014017">
    <property type="entry name" value="DNA_helicase_UvrD-like_C"/>
</dbReference>
<dbReference type="Pfam" id="PF00580">
    <property type="entry name" value="UvrD-helicase"/>
    <property type="match status" value="1"/>
</dbReference>
<dbReference type="CDD" id="cd18807">
    <property type="entry name" value="SF1_C_UvrD"/>
    <property type="match status" value="1"/>
</dbReference>
<organism evidence="15 16">
    <name type="scientific">Photobacterium angustum</name>
    <dbReference type="NCBI Taxonomy" id="661"/>
    <lineage>
        <taxon>Bacteria</taxon>
        <taxon>Pseudomonadati</taxon>
        <taxon>Pseudomonadota</taxon>
        <taxon>Gammaproteobacteria</taxon>
        <taxon>Vibrionales</taxon>
        <taxon>Vibrionaceae</taxon>
        <taxon>Photobacterium</taxon>
    </lineage>
</organism>
<reference evidence="15 16" key="1">
    <citation type="submission" date="2018-01" db="EMBL/GenBank/DDBJ databases">
        <title>Whole genome sequencing of Histamine producing bacteria.</title>
        <authorList>
            <person name="Butler K."/>
        </authorList>
    </citation>
    <scope>NUCLEOTIDE SEQUENCE [LARGE SCALE GENOMIC DNA]</scope>
    <source>
        <strain evidence="15 16">A6-1</strain>
    </source>
</reference>
<gene>
    <name evidence="15" type="ORF">C0W27_21935</name>
</gene>
<dbReference type="GO" id="GO:0004386">
    <property type="term" value="F:helicase activity"/>
    <property type="evidence" value="ECO:0007669"/>
    <property type="project" value="UniProtKB-KW"/>
</dbReference>
<evidence type="ECO:0000256" key="5">
    <source>
        <dbReference type="ARBA" id="ARBA00022840"/>
    </source>
</evidence>
<evidence type="ECO:0000256" key="9">
    <source>
        <dbReference type="ARBA" id="ARBA00034808"/>
    </source>
</evidence>
<evidence type="ECO:0000313" key="16">
    <source>
        <dbReference type="Proteomes" id="UP000240989"/>
    </source>
</evidence>
<evidence type="ECO:0000313" key="15">
    <source>
        <dbReference type="EMBL" id="PSX01651.1"/>
    </source>
</evidence>
<comment type="caution">
    <text evidence="15">The sequence shown here is derived from an EMBL/GenBank/DDBJ whole genome shotgun (WGS) entry which is preliminary data.</text>
</comment>
<evidence type="ECO:0000256" key="12">
    <source>
        <dbReference type="PROSITE-ProRule" id="PRU00560"/>
    </source>
</evidence>
<keyword evidence="4 12" id="KW-0347">Helicase</keyword>
<dbReference type="InterPro" id="IPR000212">
    <property type="entry name" value="DNA_helicase_UvrD/REP"/>
</dbReference>
<dbReference type="Gene3D" id="1.10.10.160">
    <property type="match status" value="1"/>
</dbReference>
<keyword evidence="7" id="KW-0413">Isomerase</keyword>
<name>A0ABX5GYR3_PHOAN</name>
<comment type="catalytic activity">
    <reaction evidence="11">
        <text>ATP + H2O = ADP + phosphate + H(+)</text>
        <dbReference type="Rhea" id="RHEA:13065"/>
        <dbReference type="ChEBI" id="CHEBI:15377"/>
        <dbReference type="ChEBI" id="CHEBI:15378"/>
        <dbReference type="ChEBI" id="CHEBI:30616"/>
        <dbReference type="ChEBI" id="CHEBI:43474"/>
        <dbReference type="ChEBI" id="CHEBI:456216"/>
        <dbReference type="EC" id="5.6.2.4"/>
    </reaction>
</comment>
<evidence type="ECO:0000259" key="13">
    <source>
        <dbReference type="PROSITE" id="PS51198"/>
    </source>
</evidence>
<evidence type="ECO:0000256" key="2">
    <source>
        <dbReference type="ARBA" id="ARBA00022741"/>
    </source>
</evidence>
<keyword evidence="6" id="KW-0238">DNA-binding</keyword>
<feature type="binding site" evidence="12">
    <location>
        <begin position="21"/>
        <end position="28"/>
    </location>
    <ligand>
        <name>ATP</name>
        <dbReference type="ChEBI" id="CHEBI:30616"/>
    </ligand>
</feature>
<proteinExistence type="inferred from homology"/>
<dbReference type="EC" id="5.6.2.4" evidence="9"/>
<evidence type="ECO:0000256" key="10">
    <source>
        <dbReference type="ARBA" id="ARBA00034923"/>
    </source>
</evidence>
<dbReference type="PANTHER" id="PTHR11070:SF2">
    <property type="entry name" value="ATP-DEPENDENT DNA HELICASE SRS2"/>
    <property type="match status" value="1"/>
</dbReference>
<dbReference type="InterPro" id="IPR013986">
    <property type="entry name" value="DExx_box_DNA_helicase_dom_sf"/>
</dbReference>
<keyword evidence="5 12" id="KW-0067">ATP-binding</keyword>
<protein>
    <recommendedName>
        <fullName evidence="9">DNA 3'-5' helicase</fullName>
        <ecNumber evidence="9">5.6.2.4</ecNumber>
    </recommendedName>
    <alternativeName>
        <fullName evidence="10">DNA 3'-5' helicase II</fullName>
    </alternativeName>
</protein>
<evidence type="ECO:0000256" key="4">
    <source>
        <dbReference type="ARBA" id="ARBA00022806"/>
    </source>
</evidence>
<comment type="similarity">
    <text evidence="1">Belongs to the helicase family. UvrD subfamily.</text>
</comment>